<reference evidence="1 2" key="1">
    <citation type="journal article" date="2011" name="Stand. Genomic Sci.">
        <title>Complete genome sequence of the thermophilic sulfur-reducer Desulfurobacterium thermolithotrophum type strain (BSA(T)) from a deep-sea hydrothermal vent.</title>
        <authorList>
            <person name="Goker M."/>
            <person name="Daligault H."/>
            <person name="Mwirichia R."/>
            <person name="Lapidus A."/>
            <person name="Lucas S."/>
            <person name="Deshpande S."/>
            <person name="Pagani I."/>
            <person name="Tapia R."/>
            <person name="Cheng J.F."/>
            <person name="Goodwin L."/>
            <person name="Pitluck S."/>
            <person name="Liolios K."/>
            <person name="Ivanova N."/>
            <person name="Mavromatis K."/>
            <person name="Mikhailova N."/>
            <person name="Pati A."/>
            <person name="Chen A."/>
            <person name="Palaniappan K."/>
            <person name="Han C."/>
            <person name="Land M."/>
            <person name="Hauser L."/>
            <person name="Pan C."/>
            <person name="Brambilla E.M."/>
            <person name="Rohde M."/>
            <person name="Spring S."/>
            <person name="Sikorski J."/>
            <person name="Wirth R."/>
            <person name="Detter J.C."/>
            <person name="Woyke T."/>
            <person name="Bristow J."/>
            <person name="Eisen J.A."/>
            <person name="Markowitz V."/>
            <person name="Hugenholtz P."/>
            <person name="Kyrpides N.C."/>
            <person name="Klenk H.P."/>
        </authorList>
    </citation>
    <scope>NUCLEOTIDE SEQUENCE [LARGE SCALE GENOMIC DNA]</scope>
    <source>
        <strain evidence="2">DSM 11699 / BSA</strain>
    </source>
</reference>
<dbReference type="KEGG" id="dte:Dester_1509"/>
<proteinExistence type="predicted"/>
<dbReference type="RefSeq" id="WP_013639083.1">
    <property type="nucleotide sequence ID" value="NC_015185.1"/>
</dbReference>
<protein>
    <submittedName>
        <fullName evidence="1">Uncharacterized protein</fullName>
    </submittedName>
</protein>
<sequence>MSEKRILTFASVECFTHCEIGMTIHKRSAPYVKNRWNIAVVFSSFLPSINIAKKLFNVNLPSPNKEINGIKIYNEEGDTEVSLVLSKHIKALLNVDITIASSAGEGRGAVVVRFKNKCFLVRSLFSIPSFEKATEKDIKRRKYSAKKRTIRLIESLIFNNPLPTFVEEIDG</sequence>
<dbReference type="STRING" id="868864.Dester_1509"/>
<dbReference type="Pfam" id="PF06787">
    <property type="entry name" value="HcgF"/>
    <property type="match status" value="1"/>
</dbReference>
<organism evidence="1 2">
    <name type="scientific">Desulfurobacterium thermolithotrophum (strain DSM 11699 / BSA)</name>
    <dbReference type="NCBI Taxonomy" id="868864"/>
    <lineage>
        <taxon>Bacteria</taxon>
        <taxon>Pseudomonadati</taxon>
        <taxon>Aquificota</taxon>
        <taxon>Aquificia</taxon>
        <taxon>Desulfurobacteriales</taxon>
        <taxon>Desulfurobacteriaceae</taxon>
        <taxon>Desulfurobacterium</taxon>
    </lineage>
</organism>
<accession>F0S2C1</accession>
<dbReference type="InParanoid" id="F0S2C1"/>
<reference evidence="2" key="2">
    <citation type="submission" date="2011-02" db="EMBL/GenBank/DDBJ databases">
        <title>The complete genome of Desulfurobacterium thermolithotrophum DSM 11699.</title>
        <authorList>
            <consortium name="US DOE Joint Genome Institute (JGI-PGF)"/>
            <person name="Lucas S."/>
            <person name="Copeland A."/>
            <person name="Lapidus A."/>
            <person name="Bruce D."/>
            <person name="Goodwin L."/>
            <person name="Pitluck S."/>
            <person name="Kyrpides N."/>
            <person name="Mavromatis K."/>
            <person name="Pagani I."/>
            <person name="Ivanova N."/>
            <person name="Mikhailova N."/>
            <person name="Daligault H."/>
            <person name="Detter J.C."/>
            <person name="Tapia R."/>
            <person name="Han C."/>
            <person name="Land M."/>
            <person name="Hauser L."/>
            <person name="Markowitz V."/>
            <person name="Cheng J.-F."/>
            <person name="Hugenholtz P."/>
            <person name="Woyke T."/>
            <person name="Wu D."/>
            <person name="Spring S."/>
            <person name="Brambilla E."/>
            <person name="Klenk H.-P."/>
            <person name="Eisen J.A."/>
        </authorList>
    </citation>
    <scope>NUCLEOTIDE SEQUENCE [LARGE SCALE GENOMIC DNA]</scope>
    <source>
        <strain evidence="2">DSM 11699 / BSA</strain>
    </source>
</reference>
<gene>
    <name evidence="1" type="ordered locus">Dester_1509</name>
</gene>
<dbReference type="OrthoDB" id="13839at2"/>
<dbReference type="EMBL" id="CP002543">
    <property type="protein sequence ID" value="ADY74136.1"/>
    <property type="molecule type" value="Genomic_DNA"/>
</dbReference>
<keyword evidence="2" id="KW-1185">Reference proteome</keyword>
<evidence type="ECO:0000313" key="2">
    <source>
        <dbReference type="Proteomes" id="UP000007102"/>
    </source>
</evidence>
<evidence type="ECO:0000313" key="1">
    <source>
        <dbReference type="EMBL" id="ADY74136.1"/>
    </source>
</evidence>
<name>F0S2C1_DESTD</name>
<dbReference type="AlphaFoldDB" id="F0S2C1"/>
<dbReference type="InterPro" id="IPR009625">
    <property type="entry name" value="HcgF"/>
</dbReference>
<dbReference type="HOGENOM" id="CLU_1451416_0_0_0"/>
<dbReference type="Proteomes" id="UP000007102">
    <property type="component" value="Chromosome"/>
</dbReference>
<dbReference type="eggNOG" id="COG4016">
    <property type="taxonomic scope" value="Bacteria"/>
</dbReference>